<dbReference type="PANTHER" id="PTHR44170:SF6">
    <property type="entry name" value="CONTACTIN"/>
    <property type="match status" value="1"/>
</dbReference>
<organism evidence="11 12">
    <name type="scientific">Argiope bruennichi</name>
    <name type="common">Wasp spider</name>
    <name type="synonym">Aranea bruennichi</name>
    <dbReference type="NCBI Taxonomy" id="94029"/>
    <lineage>
        <taxon>Eukaryota</taxon>
        <taxon>Metazoa</taxon>
        <taxon>Ecdysozoa</taxon>
        <taxon>Arthropoda</taxon>
        <taxon>Chelicerata</taxon>
        <taxon>Arachnida</taxon>
        <taxon>Araneae</taxon>
        <taxon>Araneomorphae</taxon>
        <taxon>Entelegynae</taxon>
        <taxon>Araneoidea</taxon>
        <taxon>Araneidae</taxon>
        <taxon>Argiope</taxon>
    </lineage>
</organism>
<keyword evidence="6" id="KW-1133">Transmembrane helix</keyword>
<dbReference type="Pfam" id="PF13927">
    <property type="entry name" value="Ig_3"/>
    <property type="match status" value="1"/>
</dbReference>
<evidence type="ECO:0000256" key="7">
    <source>
        <dbReference type="ARBA" id="ARBA00023136"/>
    </source>
</evidence>
<dbReference type="SMART" id="SM00409">
    <property type="entry name" value="IG"/>
    <property type="match status" value="3"/>
</dbReference>
<evidence type="ECO:0000256" key="3">
    <source>
        <dbReference type="ARBA" id="ARBA00022729"/>
    </source>
</evidence>
<dbReference type="Proteomes" id="UP000807504">
    <property type="component" value="Unassembled WGS sequence"/>
</dbReference>
<evidence type="ECO:0000313" key="12">
    <source>
        <dbReference type="Proteomes" id="UP000807504"/>
    </source>
</evidence>
<dbReference type="InterPro" id="IPR013783">
    <property type="entry name" value="Ig-like_fold"/>
</dbReference>
<dbReference type="SMART" id="SM00408">
    <property type="entry name" value="IGc2"/>
    <property type="match status" value="3"/>
</dbReference>
<evidence type="ECO:0000256" key="4">
    <source>
        <dbReference type="ARBA" id="ARBA00022737"/>
    </source>
</evidence>
<dbReference type="AlphaFoldDB" id="A0A8T0FZU8"/>
<dbReference type="PANTHER" id="PTHR44170">
    <property type="entry name" value="PROTEIN SIDEKICK"/>
    <property type="match status" value="1"/>
</dbReference>
<reference evidence="11" key="2">
    <citation type="submission" date="2020-06" db="EMBL/GenBank/DDBJ databases">
        <authorList>
            <person name="Sheffer M."/>
        </authorList>
    </citation>
    <scope>NUCLEOTIDE SEQUENCE</scope>
</reference>
<evidence type="ECO:0000256" key="9">
    <source>
        <dbReference type="ARBA" id="ARBA00023319"/>
    </source>
</evidence>
<keyword evidence="7" id="KW-0472">Membrane</keyword>
<keyword evidence="2" id="KW-0812">Transmembrane</keyword>
<dbReference type="EMBL" id="JABXBU010000001">
    <property type="protein sequence ID" value="KAF8796617.1"/>
    <property type="molecule type" value="Genomic_DNA"/>
</dbReference>
<dbReference type="Gene3D" id="2.60.40.10">
    <property type="entry name" value="Immunoglobulins"/>
    <property type="match status" value="4"/>
</dbReference>
<gene>
    <name evidence="11" type="ORF">HNY73_000972</name>
</gene>
<keyword evidence="9" id="KW-0393">Immunoglobulin domain</keyword>
<dbReference type="InterPro" id="IPR003598">
    <property type="entry name" value="Ig_sub2"/>
</dbReference>
<name>A0A8T0FZU8_ARGBR</name>
<proteinExistence type="predicted"/>
<keyword evidence="3" id="KW-0732">Signal</keyword>
<evidence type="ECO:0000256" key="2">
    <source>
        <dbReference type="ARBA" id="ARBA00022692"/>
    </source>
</evidence>
<keyword evidence="12" id="KW-1185">Reference proteome</keyword>
<evidence type="ECO:0000256" key="6">
    <source>
        <dbReference type="ARBA" id="ARBA00022989"/>
    </source>
</evidence>
<dbReference type="SUPFAM" id="SSF48726">
    <property type="entry name" value="Immunoglobulin"/>
    <property type="match status" value="4"/>
</dbReference>
<evidence type="ECO:0000256" key="8">
    <source>
        <dbReference type="ARBA" id="ARBA00023157"/>
    </source>
</evidence>
<comment type="subcellular location">
    <subcellularLocation>
        <location evidence="1">Membrane</location>
        <topology evidence="1">Single-pass membrane protein</topology>
    </subcellularLocation>
</comment>
<dbReference type="GO" id="GO:0098609">
    <property type="term" value="P:cell-cell adhesion"/>
    <property type="evidence" value="ECO:0007669"/>
    <property type="project" value="TreeGrafter"/>
</dbReference>
<keyword evidence="8" id="KW-1015">Disulfide bond</keyword>
<evidence type="ECO:0000256" key="5">
    <source>
        <dbReference type="ARBA" id="ARBA00022889"/>
    </source>
</evidence>
<feature type="domain" description="Ig-like" evidence="10">
    <location>
        <begin position="28"/>
        <end position="128"/>
    </location>
</feature>
<reference evidence="11" key="1">
    <citation type="journal article" date="2020" name="bioRxiv">
        <title>Chromosome-level reference genome of the European wasp spider Argiope bruennichi: a resource for studies on range expansion and evolutionary adaptation.</title>
        <authorList>
            <person name="Sheffer M.M."/>
            <person name="Hoppe A."/>
            <person name="Krehenwinkel H."/>
            <person name="Uhl G."/>
            <person name="Kuss A.W."/>
            <person name="Jensen L."/>
            <person name="Jensen C."/>
            <person name="Gillespie R.G."/>
            <person name="Hoff K.J."/>
            <person name="Prost S."/>
        </authorList>
    </citation>
    <scope>NUCLEOTIDE SEQUENCE</scope>
</reference>
<feature type="domain" description="Ig-like" evidence="10">
    <location>
        <begin position="330"/>
        <end position="424"/>
    </location>
</feature>
<evidence type="ECO:0000259" key="10">
    <source>
        <dbReference type="PROSITE" id="PS50835"/>
    </source>
</evidence>
<dbReference type="PROSITE" id="PS50835">
    <property type="entry name" value="IG_LIKE"/>
    <property type="match status" value="3"/>
</dbReference>
<keyword evidence="5" id="KW-0130">Cell adhesion</keyword>
<dbReference type="InterPro" id="IPR003599">
    <property type="entry name" value="Ig_sub"/>
</dbReference>
<keyword evidence="4" id="KW-0677">Repeat</keyword>
<sequence>MRSESNISFCTSYISLFLVSCDKPHHRPPVFTFEPPSLSVFSNSTGSTIPCSADGRPSPVIRWVKHDGQAAPDLPGLRHVRHDGALVFPPFPAEDYRADVHATIYRCEISNVIGTLGSRDVHVRAVVNQKYEIRLSDEFVLRGNMALLRCPIPSFVSDYVKVTSWERIDGFLITPGIISGKYGILQNGDLYIRDTTEHDSSYSFRCHTENSVTREKKVSTNYSKIIVTEPHHNQPPRIMRRTSRVSVPVGQKATLSCLAQGHPVPTYRWHKVAGELRSLPELGSSVRQEGGVLVFHKVVSADGGTYICEVSNSVGQDKVEAELIVEDLAPKMKMTFPEKIVRPGSYVSLVCVASGNPAPEIKWFLDGIWPVSTRPGTLVSTYLSSNGDVISYLNFTSVDVSDSGLYQCEALNEAGSIKHAKRLNVFGQLFIRPLNNLTALADSRFSVSCPFGGFPFDSISWKRGML</sequence>
<feature type="domain" description="Ig-like" evidence="10">
    <location>
        <begin position="236"/>
        <end position="324"/>
    </location>
</feature>
<dbReference type="Pfam" id="PF07679">
    <property type="entry name" value="I-set"/>
    <property type="match status" value="1"/>
</dbReference>
<comment type="caution">
    <text evidence="11">The sequence shown here is derived from an EMBL/GenBank/DDBJ whole genome shotgun (WGS) entry which is preliminary data.</text>
</comment>
<protein>
    <submittedName>
        <fullName evidence="11">Down syndrome cell adhesion molecule-like</fullName>
    </submittedName>
</protein>
<dbReference type="PROSITE" id="PS51257">
    <property type="entry name" value="PROKAR_LIPOPROTEIN"/>
    <property type="match status" value="1"/>
</dbReference>
<evidence type="ECO:0000256" key="1">
    <source>
        <dbReference type="ARBA" id="ARBA00004167"/>
    </source>
</evidence>
<dbReference type="FunFam" id="2.60.40.10:FF:000107">
    <property type="entry name" value="Myosin, light chain kinase a"/>
    <property type="match status" value="1"/>
</dbReference>
<dbReference type="InterPro" id="IPR036179">
    <property type="entry name" value="Ig-like_dom_sf"/>
</dbReference>
<dbReference type="InterPro" id="IPR013098">
    <property type="entry name" value="Ig_I-set"/>
</dbReference>
<accession>A0A8T0FZU8</accession>
<dbReference type="GO" id="GO:0016020">
    <property type="term" value="C:membrane"/>
    <property type="evidence" value="ECO:0007669"/>
    <property type="project" value="UniProtKB-SubCell"/>
</dbReference>
<dbReference type="InterPro" id="IPR007110">
    <property type="entry name" value="Ig-like_dom"/>
</dbReference>
<evidence type="ECO:0000313" key="11">
    <source>
        <dbReference type="EMBL" id="KAF8796617.1"/>
    </source>
</evidence>
<dbReference type="FunFam" id="2.60.40.10:FF:000017">
    <property type="entry name" value="Down syndrome cell adhesion molecule b"/>
    <property type="match status" value="1"/>
</dbReference>